<feature type="region of interest" description="Disordered" evidence="6">
    <location>
        <begin position="1"/>
        <end position="58"/>
    </location>
</feature>
<evidence type="ECO:0000259" key="9">
    <source>
        <dbReference type="Pfam" id="PF13515"/>
    </source>
</evidence>
<dbReference type="Pfam" id="PF13515">
    <property type="entry name" value="FUSC_2"/>
    <property type="match status" value="1"/>
</dbReference>
<evidence type="ECO:0000256" key="3">
    <source>
        <dbReference type="ARBA" id="ARBA00022989"/>
    </source>
</evidence>
<evidence type="ECO:0000256" key="4">
    <source>
        <dbReference type="ARBA" id="ARBA00023136"/>
    </source>
</evidence>
<evidence type="ECO:0000256" key="6">
    <source>
        <dbReference type="SAM" id="MobiDB-lite"/>
    </source>
</evidence>
<dbReference type="InterPro" id="IPR052430">
    <property type="entry name" value="IVT-Associated"/>
</dbReference>
<reference evidence="10 11" key="1">
    <citation type="submission" date="2017-02" db="EMBL/GenBank/DDBJ databases">
        <authorList>
            <person name="Peterson S.W."/>
        </authorList>
    </citation>
    <scope>NUCLEOTIDE SEQUENCE [LARGE SCALE GENOMIC DNA]</scope>
    <source>
        <strain evidence="10 11">SRS1_H2-8</strain>
    </source>
</reference>
<accession>A0A2N8UAC3</accession>
<feature type="region of interest" description="Disordered" evidence="6">
    <location>
        <begin position="195"/>
        <end position="262"/>
    </location>
</feature>
<evidence type="ECO:0000313" key="10">
    <source>
        <dbReference type="EMBL" id="SJX61658.1"/>
    </source>
</evidence>
<dbReference type="PANTHER" id="PTHR47804:SF1">
    <property type="entry name" value="DUF2421 DOMAIN-CONTAINING PROTEIN"/>
    <property type="match status" value="1"/>
</dbReference>
<keyword evidence="5" id="KW-0175">Coiled coil</keyword>
<feature type="compositionally biased region" description="Low complexity" evidence="6">
    <location>
        <begin position="211"/>
        <end position="226"/>
    </location>
</feature>
<evidence type="ECO:0000256" key="1">
    <source>
        <dbReference type="ARBA" id="ARBA00004141"/>
    </source>
</evidence>
<feature type="region of interest" description="Disordered" evidence="6">
    <location>
        <begin position="303"/>
        <end position="325"/>
    </location>
</feature>
<dbReference type="InterPro" id="IPR049453">
    <property type="entry name" value="Memb_transporter_dom"/>
</dbReference>
<dbReference type="Pfam" id="PF10334">
    <property type="entry name" value="BRE4"/>
    <property type="match status" value="1"/>
</dbReference>
<feature type="region of interest" description="Disordered" evidence="6">
    <location>
        <begin position="348"/>
        <end position="370"/>
    </location>
</feature>
<feature type="region of interest" description="Disordered" evidence="6">
    <location>
        <begin position="694"/>
        <end position="717"/>
    </location>
</feature>
<feature type="compositionally biased region" description="Low complexity" evidence="6">
    <location>
        <begin position="243"/>
        <end position="254"/>
    </location>
</feature>
<feature type="domain" description="DUF2421" evidence="8">
    <location>
        <begin position="1275"/>
        <end position="1386"/>
    </location>
</feature>
<feature type="transmembrane region" description="Helical" evidence="7">
    <location>
        <begin position="405"/>
        <end position="425"/>
    </location>
</feature>
<proteinExistence type="predicted"/>
<keyword evidence="4 7" id="KW-0472">Membrane</keyword>
<evidence type="ECO:0000256" key="5">
    <source>
        <dbReference type="SAM" id="Coils"/>
    </source>
</evidence>
<feature type="compositionally biased region" description="Acidic residues" evidence="6">
    <location>
        <begin position="1247"/>
        <end position="1262"/>
    </location>
</feature>
<dbReference type="InterPro" id="IPR018820">
    <property type="entry name" value="BRE4-related_DUF2421"/>
</dbReference>
<feature type="transmembrane region" description="Helical" evidence="7">
    <location>
        <begin position="495"/>
        <end position="514"/>
    </location>
</feature>
<name>A0A2N8UAC3_9BASI</name>
<sequence>MPNTQSNEQRNAQPSSSSGGGSLLLPPPSPRSIIRRIVSDRDHPSSTQSLPSNGTIRPNLWSAVRQRVRVTSAFKKGGGDNANRRSRAFEDERRFDDEGITSDTLRTDIDHLLAPGQYAEQWQSLAHLFDAAEDQDASGGRSRSRLRQNRKSKRLSLAVNDRTRSTSPAARVSIGPSSADRPGFLQRATSFIQSAEQDHPDDSLASIPAPSSFKGSSSFKLRSRSSNNAQSILPQSSQNEGKSAASAPPLASTPKVPAHSSNMDDLFAHRTSFSEEPTSMLADDPDQTPLGEDPLLYSTQEHLLDSETESDSDTDTDTYTDDDDEAQASQTTAFGADQTARKHDATFRGLGATHPNGGTRPGLDQVHPPASTGLAHTLHALWRSLASHLSGSNLTLFQRSIFKCALAYLLASLFTYSTTLSSWLASFLPNNDPDDDVPFSNLHMIATVAVYFHPAKTLGAMIEADVFALGAFVYAIALGFFSMAVAVFLHETDRIIISDIVSVLFFLGIGMALVGYAKIKVAKPQFNTACSLISIIVFTVVVKEGSLHLGHFSTEKTFQVTLVVLAGSFVSNLVCFCVWPQSATSNLQGDIVRNLRGFSTLLRVLTKTFLLEDPSNFHFKSDRIKRAIDDHHDSFTSLKKNLEEAKLESLFDLRMRGMSAKYVEATDSLNRLAQHLTGLRSSCGLQHQIMAARREAQQAAREEAGATNAQPIKPRPASTRLADMFESDADFGSQTGDSAHKTEFSESADDATAFEDFIASVGPHMRSLVFSCCRTLRGLRSTFIASEPINVEHKLQFPDASTLTASGNTGTGTWLDYGGTSVGAYIPGSSFDGLQSNISKALRRFQHEQTVAIKRIYTMEPQKLAQQLDGAGNDTPADRSANGAHHGSSSTTAAKSLLQDSNGDEDVFLIFFFVFNLEEFAKELEVLVEALEEIRQAEEHIALARQTSRWMRLRLFVGTFGTMVSEYASMLGWRWGQRSNGRKGRYGKTGKGTSTAAAAAAKKMTTPLDFPSNRRHAVNTHQTPKAMTWHDKLQRLVWQIGEFFRQPDTKFSIKAGLGSALLASPAFFPSTRPMFTKFQGQWALVSFMVVLSPTVGQSNHMSLHRIVGTVMGACAAVGVYKLFPDNNVVLPAFGLLFSIPCFRYIVGKPQLASSGRFVLLTYNLTALYSYNLRKTDVEVEQIAYQRTVSVIVGVLWATVLNQLVWPFEARRQLALGVSDVLFKLAWLYQRLVLSYSRDPSQVRQGGNDDEDGDDRSDDGDDDDEEAALLGSFASRHGDEFQAIELHLQVSLIKLEGLLAQTKNEPRLKGPFPVATYRSMLACCQNILDKLHSMRCVTTRQDWYRHVRRDFVIPVNAERREMVGNVLLYFYTLGSAFHLKSPVPPYFPPAGQCRVRLLERIRELPVVKRRAVRGSSAYLLFYSYALAMKDVIDQLDSLGRLTQQNFGVWGGSVDDFERHFVASAASVAASPYASRKPSRSQLGARG</sequence>
<dbReference type="Proteomes" id="UP000239563">
    <property type="component" value="Chromosome III"/>
</dbReference>
<feature type="region of interest" description="Disordered" evidence="6">
    <location>
        <begin position="134"/>
        <end position="183"/>
    </location>
</feature>
<feature type="compositionally biased region" description="Acidic residues" evidence="6">
    <location>
        <begin position="306"/>
        <end position="325"/>
    </location>
</feature>
<evidence type="ECO:0000256" key="7">
    <source>
        <dbReference type="SAM" id="Phobius"/>
    </source>
</evidence>
<evidence type="ECO:0000313" key="11">
    <source>
        <dbReference type="Proteomes" id="UP000239563"/>
    </source>
</evidence>
<feature type="domain" description="Integral membrane bound transporter" evidence="9">
    <location>
        <begin position="1079"/>
        <end position="1198"/>
    </location>
</feature>
<comment type="subcellular location">
    <subcellularLocation>
        <location evidence="1">Membrane</location>
        <topology evidence="1">Multi-pass membrane protein</topology>
    </subcellularLocation>
</comment>
<dbReference type="PANTHER" id="PTHR47804">
    <property type="entry name" value="60S RIBOSOMAL PROTEIN L19"/>
    <property type="match status" value="1"/>
</dbReference>
<feature type="region of interest" description="Disordered" evidence="6">
    <location>
        <begin position="275"/>
        <end position="294"/>
    </location>
</feature>
<protein>
    <submittedName>
        <fullName evidence="10">Related to BRE4-protein involved in endocytosis</fullName>
    </submittedName>
</protein>
<dbReference type="EMBL" id="LT795056">
    <property type="protein sequence ID" value="SJX61658.1"/>
    <property type="molecule type" value="Genomic_DNA"/>
</dbReference>
<evidence type="ECO:0000259" key="8">
    <source>
        <dbReference type="Pfam" id="PF10334"/>
    </source>
</evidence>
<gene>
    <name evidence="10" type="ORF">SRS1_12642</name>
</gene>
<organism evidence="10 11">
    <name type="scientific">Sporisorium reilianum f. sp. reilianum</name>
    <dbReference type="NCBI Taxonomy" id="72559"/>
    <lineage>
        <taxon>Eukaryota</taxon>
        <taxon>Fungi</taxon>
        <taxon>Dikarya</taxon>
        <taxon>Basidiomycota</taxon>
        <taxon>Ustilaginomycotina</taxon>
        <taxon>Ustilaginomycetes</taxon>
        <taxon>Ustilaginales</taxon>
        <taxon>Ustilaginaceae</taxon>
        <taxon>Sporisorium</taxon>
    </lineage>
</organism>
<feature type="compositionally biased region" description="Basic and acidic residues" evidence="6">
    <location>
        <begin position="694"/>
        <end position="704"/>
    </location>
</feature>
<keyword evidence="2 7" id="KW-0812">Transmembrane</keyword>
<feature type="transmembrane region" description="Helical" evidence="7">
    <location>
        <begin position="466"/>
        <end position="489"/>
    </location>
</feature>
<feature type="compositionally biased region" description="Polar residues" evidence="6">
    <location>
        <begin position="227"/>
        <end position="241"/>
    </location>
</feature>
<feature type="region of interest" description="Disordered" evidence="6">
    <location>
        <begin position="867"/>
        <end position="893"/>
    </location>
</feature>
<feature type="region of interest" description="Disordered" evidence="6">
    <location>
        <begin position="1239"/>
        <end position="1262"/>
    </location>
</feature>
<keyword evidence="3 7" id="KW-1133">Transmembrane helix</keyword>
<feature type="compositionally biased region" description="Basic residues" evidence="6">
    <location>
        <begin position="142"/>
        <end position="154"/>
    </location>
</feature>
<feature type="compositionally biased region" description="Polar residues" evidence="6">
    <location>
        <begin position="1"/>
        <end position="13"/>
    </location>
</feature>
<feature type="compositionally biased region" description="Polar residues" evidence="6">
    <location>
        <begin position="45"/>
        <end position="56"/>
    </location>
</feature>
<evidence type="ECO:0000256" key="2">
    <source>
        <dbReference type="ARBA" id="ARBA00022692"/>
    </source>
</evidence>
<feature type="coiled-coil region" evidence="5">
    <location>
        <begin position="917"/>
        <end position="947"/>
    </location>
</feature>
<dbReference type="GO" id="GO:0016020">
    <property type="term" value="C:membrane"/>
    <property type="evidence" value="ECO:0007669"/>
    <property type="project" value="UniProtKB-SubCell"/>
</dbReference>